<dbReference type="EMBL" id="DTBJ01000020">
    <property type="protein sequence ID" value="HGM58525.1"/>
    <property type="molecule type" value="Genomic_DNA"/>
</dbReference>
<dbReference type="GO" id="GO:0032259">
    <property type="term" value="P:methylation"/>
    <property type="evidence" value="ECO:0007669"/>
    <property type="project" value="UniProtKB-KW"/>
</dbReference>
<feature type="domain" description="Methyltransferase type 11" evidence="1">
    <location>
        <begin position="49"/>
        <end position="145"/>
    </location>
</feature>
<dbReference type="GO" id="GO:0008757">
    <property type="term" value="F:S-adenosylmethionine-dependent methyltransferase activity"/>
    <property type="evidence" value="ECO:0007669"/>
    <property type="project" value="InterPro"/>
</dbReference>
<reference evidence="2" key="1">
    <citation type="journal article" date="2020" name="mSystems">
        <title>Genome- and Community-Level Interaction Insights into Carbon Utilization and Element Cycling Functions of Hydrothermarchaeota in Hydrothermal Sediment.</title>
        <authorList>
            <person name="Zhou Z."/>
            <person name="Liu Y."/>
            <person name="Xu W."/>
            <person name="Pan J."/>
            <person name="Luo Z.H."/>
            <person name="Li M."/>
        </authorList>
    </citation>
    <scope>NUCLEOTIDE SEQUENCE [LARGE SCALE GENOMIC DNA]</scope>
    <source>
        <strain evidence="2">SpSt-642</strain>
    </source>
</reference>
<dbReference type="CDD" id="cd02440">
    <property type="entry name" value="AdoMet_MTases"/>
    <property type="match status" value="1"/>
</dbReference>
<evidence type="ECO:0000313" key="2">
    <source>
        <dbReference type="EMBL" id="HGM58525.1"/>
    </source>
</evidence>
<protein>
    <submittedName>
        <fullName evidence="2">Class I SAM-dependent methyltransferase</fullName>
    </submittedName>
</protein>
<name>A0A7C4H8Z7_STAMA</name>
<dbReference type="Pfam" id="PF08241">
    <property type="entry name" value="Methyltransf_11"/>
    <property type="match status" value="1"/>
</dbReference>
<comment type="caution">
    <text evidence="2">The sequence shown here is derived from an EMBL/GenBank/DDBJ whole genome shotgun (WGS) entry which is preliminary data.</text>
</comment>
<dbReference type="InterPro" id="IPR013216">
    <property type="entry name" value="Methyltransf_11"/>
</dbReference>
<dbReference type="InterPro" id="IPR050508">
    <property type="entry name" value="Methyltransf_Superfamily"/>
</dbReference>
<keyword evidence="2" id="KW-0489">Methyltransferase</keyword>
<accession>A0A7C4H8Z7</accession>
<dbReference type="AlphaFoldDB" id="A0A7C4H8Z7"/>
<dbReference type="InterPro" id="IPR029063">
    <property type="entry name" value="SAM-dependent_MTases_sf"/>
</dbReference>
<dbReference type="PANTHER" id="PTHR42912:SF93">
    <property type="entry name" value="N6-ADENOSINE-METHYLTRANSFERASE TMT1A"/>
    <property type="match status" value="1"/>
</dbReference>
<evidence type="ECO:0000259" key="1">
    <source>
        <dbReference type="Pfam" id="PF08241"/>
    </source>
</evidence>
<proteinExistence type="predicted"/>
<organism evidence="2">
    <name type="scientific">Staphylothermus marinus</name>
    <dbReference type="NCBI Taxonomy" id="2280"/>
    <lineage>
        <taxon>Archaea</taxon>
        <taxon>Thermoproteota</taxon>
        <taxon>Thermoprotei</taxon>
        <taxon>Desulfurococcales</taxon>
        <taxon>Desulfurococcaceae</taxon>
        <taxon>Staphylothermus</taxon>
    </lineage>
</organism>
<keyword evidence="2" id="KW-0808">Transferase</keyword>
<sequence length="227" mass="26547">MSDFDIMCWNKYGDLMENTVKWFRSIGCSYRSSPWRQEFLYKYSKGIGLDLGCGLASTTRELLKNKYLVKLILLDIVEETLVKICSYDHRIVCIRSDVLNIPFSNDLFDTVYLLAVLHHIPGVDCRLHVLREVYRVLKPCGYFILTVWNPILSVLLKNMDYIDYGDKNYLLVDKNGARYYYFYELDELVDQVMTCGFNIVESGFFIQNIDKPDITRNIYVVAIKSSK</sequence>
<dbReference type="PANTHER" id="PTHR42912">
    <property type="entry name" value="METHYLTRANSFERASE"/>
    <property type="match status" value="1"/>
</dbReference>
<dbReference type="SUPFAM" id="SSF53335">
    <property type="entry name" value="S-adenosyl-L-methionine-dependent methyltransferases"/>
    <property type="match status" value="1"/>
</dbReference>
<gene>
    <name evidence="2" type="ORF">ENU14_02915</name>
</gene>
<dbReference type="Gene3D" id="3.40.50.150">
    <property type="entry name" value="Vaccinia Virus protein VP39"/>
    <property type="match status" value="1"/>
</dbReference>